<feature type="domain" description="THIF-type NAD/FAD binding fold" evidence="2">
    <location>
        <begin position="194"/>
        <end position="441"/>
    </location>
</feature>
<dbReference type="GO" id="GO:0005737">
    <property type="term" value="C:cytoplasm"/>
    <property type="evidence" value="ECO:0007669"/>
    <property type="project" value="TreeGrafter"/>
</dbReference>
<accession>A0A5C6CBF2</accession>
<dbReference type="EC" id="2.7.7.80" evidence="3"/>
<dbReference type="RefSeq" id="WP_197530962.1">
    <property type="nucleotide sequence ID" value="NZ_SJPS01000014.1"/>
</dbReference>
<dbReference type="EMBL" id="SJPS01000014">
    <property type="protein sequence ID" value="TWU20726.1"/>
    <property type="molecule type" value="Genomic_DNA"/>
</dbReference>
<comment type="caution">
    <text evidence="3">The sequence shown here is derived from an EMBL/GenBank/DDBJ whole genome shotgun (WGS) entry which is preliminary data.</text>
</comment>
<name>A0A5C6CBF2_9BACT</name>
<keyword evidence="4" id="KW-1185">Reference proteome</keyword>
<evidence type="ECO:0000313" key="4">
    <source>
        <dbReference type="Proteomes" id="UP000318437"/>
    </source>
</evidence>
<dbReference type="PANTHER" id="PTHR10953:SF247">
    <property type="entry name" value="SLL6053 PROTEIN"/>
    <property type="match status" value="1"/>
</dbReference>
<evidence type="ECO:0000313" key="3">
    <source>
        <dbReference type="EMBL" id="TWU20726.1"/>
    </source>
</evidence>
<dbReference type="AlphaFoldDB" id="A0A5C6CBF2"/>
<keyword evidence="3" id="KW-0808">Transferase</keyword>
<dbReference type="InterPro" id="IPR000594">
    <property type="entry name" value="ThiF_NAD_FAD-bd"/>
</dbReference>
<gene>
    <name evidence="3" type="primary">moeB_3</name>
    <name evidence="3" type="ORF">Pla144_48930</name>
</gene>
<dbReference type="PANTHER" id="PTHR10953">
    <property type="entry name" value="UBIQUITIN-ACTIVATING ENZYME E1"/>
    <property type="match status" value="1"/>
</dbReference>
<dbReference type="Proteomes" id="UP000318437">
    <property type="component" value="Unassembled WGS sequence"/>
</dbReference>
<reference evidence="3 4" key="1">
    <citation type="submission" date="2019-02" db="EMBL/GenBank/DDBJ databases">
        <title>Deep-cultivation of Planctomycetes and their phenomic and genomic characterization uncovers novel biology.</title>
        <authorList>
            <person name="Wiegand S."/>
            <person name="Jogler M."/>
            <person name="Boedeker C."/>
            <person name="Pinto D."/>
            <person name="Vollmers J."/>
            <person name="Rivas-Marin E."/>
            <person name="Kohn T."/>
            <person name="Peeters S.H."/>
            <person name="Heuer A."/>
            <person name="Rast P."/>
            <person name="Oberbeckmann S."/>
            <person name="Bunk B."/>
            <person name="Jeske O."/>
            <person name="Meyerdierks A."/>
            <person name="Storesund J.E."/>
            <person name="Kallscheuer N."/>
            <person name="Luecker S."/>
            <person name="Lage O.M."/>
            <person name="Pohl T."/>
            <person name="Merkel B.J."/>
            <person name="Hornburger P."/>
            <person name="Mueller R.-W."/>
            <person name="Bruemmer F."/>
            <person name="Labrenz M."/>
            <person name="Spormann A.M."/>
            <person name="Op Den Camp H."/>
            <person name="Overmann J."/>
            <person name="Amann R."/>
            <person name="Jetten M.S.M."/>
            <person name="Mascher T."/>
            <person name="Medema M.H."/>
            <person name="Devos D.P."/>
            <person name="Kaster A.-K."/>
            <person name="Ovreas L."/>
            <person name="Rohde M."/>
            <person name="Galperin M.Y."/>
            <person name="Jogler C."/>
        </authorList>
    </citation>
    <scope>NUCLEOTIDE SEQUENCE [LARGE SCALE GENOMIC DNA]</scope>
    <source>
        <strain evidence="3 4">Pla144</strain>
    </source>
</reference>
<dbReference type="InterPro" id="IPR035985">
    <property type="entry name" value="Ubiquitin-activating_enz"/>
</dbReference>
<dbReference type="SUPFAM" id="SSF69572">
    <property type="entry name" value="Activating enzymes of the ubiquitin-like proteins"/>
    <property type="match status" value="1"/>
</dbReference>
<evidence type="ECO:0000256" key="1">
    <source>
        <dbReference type="SAM" id="MobiDB-lite"/>
    </source>
</evidence>
<dbReference type="GO" id="GO:0008641">
    <property type="term" value="F:ubiquitin-like modifier activating enzyme activity"/>
    <property type="evidence" value="ECO:0007669"/>
    <property type="project" value="InterPro"/>
</dbReference>
<evidence type="ECO:0000259" key="2">
    <source>
        <dbReference type="Pfam" id="PF00899"/>
    </source>
</evidence>
<sequence length="520" mass="57222">MKRADNHVRTGFGHKRTLRMRRREADALCAHMRQDTRYEQMAFGLGCHIRTSQGTVFMMNELLLPGASDLAHQSAGGVTPTRELLAYLYFRASITRQDIMEFHSHPGGGVPRFSGIDESHAYRDAKYLTEHLPNPVTLLMVVGNNQFDRYDALVWDRDQSSFHEVQRIEVLGRPAQIHHVGQGPARNFNDSAIYDRQLRIPGWNQRGLAQQRIGIVGLGGNGASLFQTLIAIGAAEEGFFVLVDPDELEWSNLPRIPYATPEHVGTPKVTLAAQWASHRNPAIPVYPYPCALNEQAAQDRLKDATVLFGCVDNDGARMVLNDLAVRSSIPLIDLGCDVLVDEQEVIAGGQVRVVLPGENACLVCCRGYDPAQAAIDLMDEYERVQHAAGGYVRNLAADATPSIANLNQLTAQAALSQFLALVNGQEFGGWDYFHIDQFSLNAITASTSRDEQCPCCGPAGNLGQGFAHEDSSETNATRLAHFPSAADSGNRHQQECEQPESIPLSDQRLLEFSPSEQPLV</sequence>
<dbReference type="InterPro" id="IPR045886">
    <property type="entry name" value="ThiF/MoeB/HesA"/>
</dbReference>
<keyword evidence="3" id="KW-0548">Nucleotidyltransferase</keyword>
<organism evidence="3 4">
    <name type="scientific">Bythopirellula polymerisocia</name>
    <dbReference type="NCBI Taxonomy" id="2528003"/>
    <lineage>
        <taxon>Bacteria</taxon>
        <taxon>Pseudomonadati</taxon>
        <taxon>Planctomycetota</taxon>
        <taxon>Planctomycetia</taxon>
        <taxon>Pirellulales</taxon>
        <taxon>Lacipirellulaceae</taxon>
        <taxon>Bythopirellula</taxon>
    </lineage>
</organism>
<dbReference type="GO" id="GO:0061605">
    <property type="term" value="F:molybdopterin-synthase adenylyltransferase activity"/>
    <property type="evidence" value="ECO:0007669"/>
    <property type="project" value="UniProtKB-EC"/>
</dbReference>
<dbReference type="Gene3D" id="3.40.50.720">
    <property type="entry name" value="NAD(P)-binding Rossmann-like Domain"/>
    <property type="match status" value="1"/>
</dbReference>
<dbReference type="Pfam" id="PF00899">
    <property type="entry name" value="ThiF"/>
    <property type="match status" value="1"/>
</dbReference>
<dbReference type="GO" id="GO:0004792">
    <property type="term" value="F:thiosulfate-cyanide sulfurtransferase activity"/>
    <property type="evidence" value="ECO:0007669"/>
    <property type="project" value="TreeGrafter"/>
</dbReference>
<protein>
    <submittedName>
        <fullName evidence="3">Molybdopterin-synthase adenylyltransferase</fullName>
        <ecNumber evidence="3">2.7.7.80</ecNumber>
    </submittedName>
</protein>
<proteinExistence type="predicted"/>
<dbReference type="SUPFAM" id="SSF102712">
    <property type="entry name" value="JAB1/MPN domain"/>
    <property type="match status" value="1"/>
</dbReference>
<feature type="region of interest" description="Disordered" evidence="1">
    <location>
        <begin position="485"/>
        <end position="520"/>
    </location>
</feature>